<dbReference type="EMBL" id="CP031769">
    <property type="protein sequence ID" value="AXR05038.1"/>
    <property type="molecule type" value="Genomic_DNA"/>
</dbReference>
<dbReference type="RefSeq" id="WP_117315029.1">
    <property type="nucleotide sequence ID" value="NZ_CP031769.1"/>
</dbReference>
<dbReference type="Gene3D" id="3.90.1300.10">
    <property type="entry name" value="Amidase signature (AS) domain"/>
    <property type="match status" value="1"/>
</dbReference>
<keyword evidence="1" id="KW-0732">Signal</keyword>
<dbReference type="SUPFAM" id="SSF75304">
    <property type="entry name" value="Amidase signature (AS) enzymes"/>
    <property type="match status" value="1"/>
</dbReference>
<organism evidence="3 4">
    <name type="scientific">Salinimonas sediminis</name>
    <dbReference type="NCBI Taxonomy" id="2303538"/>
    <lineage>
        <taxon>Bacteria</taxon>
        <taxon>Pseudomonadati</taxon>
        <taxon>Pseudomonadota</taxon>
        <taxon>Gammaproteobacteria</taxon>
        <taxon>Alteromonadales</taxon>
        <taxon>Alteromonadaceae</taxon>
        <taxon>Alteromonas/Salinimonas group</taxon>
        <taxon>Salinimonas</taxon>
    </lineage>
</organism>
<dbReference type="GO" id="GO:0004040">
    <property type="term" value="F:amidase activity"/>
    <property type="evidence" value="ECO:0007669"/>
    <property type="project" value="UniProtKB-EC"/>
</dbReference>
<proteinExistence type="predicted"/>
<reference evidence="3 4" key="1">
    <citation type="submission" date="2018-08" db="EMBL/GenBank/DDBJ databases">
        <title>Salinimonas sediminis sp. nov., a piezophilic bacterium isolated from a deep-sea sediment sample from the New Britain Trench.</title>
        <authorList>
            <person name="Cao J."/>
        </authorList>
    </citation>
    <scope>NUCLEOTIDE SEQUENCE [LARGE SCALE GENOMIC DNA]</scope>
    <source>
        <strain evidence="3 4">N102</strain>
    </source>
</reference>
<evidence type="ECO:0000313" key="4">
    <source>
        <dbReference type="Proteomes" id="UP000262073"/>
    </source>
</evidence>
<dbReference type="Pfam" id="PF01425">
    <property type="entry name" value="Amidase"/>
    <property type="match status" value="1"/>
</dbReference>
<feature type="chain" id="PRO_5016963710" evidence="1">
    <location>
        <begin position="25"/>
        <end position="556"/>
    </location>
</feature>
<keyword evidence="3" id="KW-0378">Hydrolase</keyword>
<evidence type="ECO:0000256" key="1">
    <source>
        <dbReference type="SAM" id="SignalP"/>
    </source>
</evidence>
<dbReference type="NCBIfam" id="NF006006">
    <property type="entry name" value="PRK08137.1"/>
    <property type="match status" value="1"/>
</dbReference>
<protein>
    <submittedName>
        <fullName evidence="3">Amidase</fullName>
        <ecNumber evidence="3">3.5.1.4</ecNumber>
    </submittedName>
</protein>
<gene>
    <name evidence="3" type="ORF">D0Y50_00830</name>
</gene>
<accession>A0A346NHN1</accession>
<name>A0A346NHN1_9ALTE</name>
<evidence type="ECO:0000313" key="3">
    <source>
        <dbReference type="EMBL" id="AXR05038.1"/>
    </source>
</evidence>
<dbReference type="InterPro" id="IPR036928">
    <property type="entry name" value="AS_sf"/>
</dbReference>
<dbReference type="PANTHER" id="PTHR42678">
    <property type="entry name" value="AMIDASE"/>
    <property type="match status" value="1"/>
</dbReference>
<dbReference type="InterPro" id="IPR023631">
    <property type="entry name" value="Amidase_dom"/>
</dbReference>
<dbReference type="PANTHER" id="PTHR42678:SF34">
    <property type="entry name" value="OS04G0183300 PROTEIN"/>
    <property type="match status" value="1"/>
</dbReference>
<keyword evidence="4" id="KW-1185">Reference proteome</keyword>
<dbReference type="Proteomes" id="UP000262073">
    <property type="component" value="Chromosome"/>
</dbReference>
<dbReference type="KEGG" id="salm:D0Y50_00830"/>
<feature type="signal peptide" evidence="1">
    <location>
        <begin position="1"/>
        <end position="24"/>
    </location>
</feature>
<feature type="domain" description="Amidase" evidence="2">
    <location>
        <begin position="66"/>
        <end position="513"/>
    </location>
</feature>
<sequence>MHLYSATALLFLSLLQGCSSSAPATGGQTAPNPSRSYDKAAANWLDKPAYLQRQAILDRTLSVEALTRGYLERISQLDSNLHSIIALNPDALEQARAMDQALATQHISPGPLYGLPVLLKDNIETLALPTTAGSQALRTNDTRRDAPLVANLRAAGAIILGKTNLSEWANFRSESSVSGWSGVGGLTRNPYNLARSACGSSSGSGAAISADLASLAVGTETNGSIICPSAFNGIVGFKPTVGAISRRHIVPISASQDTAGPMVKTVTDAALMASIMAARDNQDEATLDPAWTAIAPLPPQPAGLKGKRVGVVRFAQGDDNAVITAYNAALQTLEEQGAELVELTAFKTPETFWEDAYYVLLAEFKTGVNAYLADSPAPLKTTTLAQLIAFNQSSEHEMVIFNQDIFEQAQATEGATGDKYQQALARIQQASRQQGIDKLIKDHQLDILVAPTNQPAFLIDLVYGDHAPNGFIGIGYLAAIAGYPHLTVPSAMLKGIPIGLSFIGAKWQDNEVLAAGQAFEAAHAPIPAPTLPSDDSAIPVFQPGLTSAPPGLNQPR</sequence>
<dbReference type="OrthoDB" id="9811471at2"/>
<evidence type="ECO:0000259" key="2">
    <source>
        <dbReference type="Pfam" id="PF01425"/>
    </source>
</evidence>
<dbReference type="AlphaFoldDB" id="A0A346NHN1"/>
<dbReference type="EC" id="3.5.1.4" evidence="3"/>